<reference evidence="5 6" key="1">
    <citation type="submission" date="2024-01" db="EMBL/GenBank/DDBJ databases">
        <title>Complete genome of Cladobotryum mycophilum ATHUM6906.</title>
        <authorList>
            <person name="Christinaki A.C."/>
            <person name="Myridakis A.I."/>
            <person name="Kouvelis V.N."/>
        </authorList>
    </citation>
    <scope>NUCLEOTIDE SEQUENCE [LARGE SCALE GENOMIC DNA]</scope>
    <source>
        <strain evidence="5 6">ATHUM6906</strain>
    </source>
</reference>
<protein>
    <submittedName>
        <fullName evidence="5">Vegetative incompatibility protein HET-E-1</fullName>
    </submittedName>
</protein>
<dbReference type="PROSITE" id="PS50837">
    <property type="entry name" value="NACHT"/>
    <property type="match status" value="1"/>
</dbReference>
<dbReference type="Pfam" id="PF24883">
    <property type="entry name" value="NPHP3_N"/>
    <property type="match status" value="1"/>
</dbReference>
<dbReference type="InterPro" id="IPR007111">
    <property type="entry name" value="NACHT_NTPase"/>
</dbReference>
<name>A0ABR0SS81_9HYPO</name>
<accession>A0ABR0SS81</accession>
<gene>
    <name evidence="5" type="ORF">PT974_05102</name>
</gene>
<feature type="repeat" description="WD" evidence="3">
    <location>
        <begin position="840"/>
        <end position="872"/>
    </location>
</feature>
<proteinExistence type="predicted"/>
<dbReference type="SUPFAM" id="SSF82171">
    <property type="entry name" value="DPP6 N-terminal domain-like"/>
    <property type="match status" value="1"/>
</dbReference>
<feature type="repeat" description="WD" evidence="3">
    <location>
        <begin position="672"/>
        <end position="713"/>
    </location>
</feature>
<dbReference type="InterPro" id="IPR015943">
    <property type="entry name" value="WD40/YVTN_repeat-like_dom_sf"/>
</dbReference>
<dbReference type="InterPro" id="IPR027417">
    <property type="entry name" value="P-loop_NTPase"/>
</dbReference>
<dbReference type="InterPro" id="IPR020472">
    <property type="entry name" value="WD40_PAC1"/>
</dbReference>
<evidence type="ECO:0000313" key="6">
    <source>
        <dbReference type="Proteomes" id="UP001338125"/>
    </source>
</evidence>
<dbReference type="InterPro" id="IPR001680">
    <property type="entry name" value="WD40_rpt"/>
</dbReference>
<dbReference type="PROSITE" id="PS50294">
    <property type="entry name" value="WD_REPEATS_REGION"/>
    <property type="match status" value="11"/>
</dbReference>
<keyword evidence="6" id="KW-1185">Reference proteome</keyword>
<dbReference type="InterPro" id="IPR053299">
    <property type="entry name" value="ASTRA_WD_repeat"/>
</dbReference>
<dbReference type="InterPro" id="IPR019775">
    <property type="entry name" value="WD40_repeat_CS"/>
</dbReference>
<dbReference type="PRINTS" id="PR00320">
    <property type="entry name" value="GPROTEINBRPT"/>
</dbReference>
<evidence type="ECO:0000256" key="1">
    <source>
        <dbReference type="ARBA" id="ARBA00022574"/>
    </source>
</evidence>
<dbReference type="Gene3D" id="2.130.10.10">
    <property type="entry name" value="YVTN repeat-like/Quinoprotein amine dehydrogenase"/>
    <property type="match status" value="6"/>
</dbReference>
<dbReference type="PROSITE" id="PS00678">
    <property type="entry name" value="WD_REPEATS_1"/>
    <property type="match status" value="6"/>
</dbReference>
<evidence type="ECO:0000256" key="2">
    <source>
        <dbReference type="ARBA" id="ARBA00022737"/>
    </source>
</evidence>
<feature type="repeat" description="WD" evidence="3">
    <location>
        <begin position="756"/>
        <end position="797"/>
    </location>
</feature>
<keyword evidence="2" id="KW-0677">Repeat</keyword>
<dbReference type="InterPro" id="IPR036322">
    <property type="entry name" value="WD40_repeat_dom_sf"/>
</dbReference>
<dbReference type="Pfam" id="PF00400">
    <property type="entry name" value="WD40"/>
    <property type="match status" value="11"/>
</dbReference>
<feature type="domain" description="NACHT" evidence="4">
    <location>
        <begin position="93"/>
        <end position="241"/>
    </location>
</feature>
<dbReference type="InterPro" id="IPR056884">
    <property type="entry name" value="NPHP3-like_N"/>
</dbReference>
<dbReference type="PROSITE" id="PS50082">
    <property type="entry name" value="WD_REPEATS_2"/>
    <property type="match status" value="11"/>
</dbReference>
<feature type="repeat" description="WD" evidence="3">
    <location>
        <begin position="880"/>
        <end position="921"/>
    </location>
</feature>
<feature type="repeat" description="WD" evidence="3">
    <location>
        <begin position="631"/>
        <end position="671"/>
    </location>
</feature>
<evidence type="ECO:0000259" key="4">
    <source>
        <dbReference type="PROSITE" id="PS50837"/>
    </source>
</evidence>
<dbReference type="EMBL" id="JAVFKD010000010">
    <property type="protein sequence ID" value="KAK5994621.1"/>
    <property type="molecule type" value="Genomic_DNA"/>
</dbReference>
<evidence type="ECO:0000256" key="3">
    <source>
        <dbReference type="PROSITE-ProRule" id="PRU00221"/>
    </source>
</evidence>
<keyword evidence="1 3" id="KW-0853">WD repeat</keyword>
<feature type="repeat" description="WD" evidence="3">
    <location>
        <begin position="1048"/>
        <end position="1091"/>
    </location>
</feature>
<organism evidence="5 6">
    <name type="scientific">Cladobotryum mycophilum</name>
    <dbReference type="NCBI Taxonomy" id="491253"/>
    <lineage>
        <taxon>Eukaryota</taxon>
        <taxon>Fungi</taxon>
        <taxon>Dikarya</taxon>
        <taxon>Ascomycota</taxon>
        <taxon>Pezizomycotina</taxon>
        <taxon>Sordariomycetes</taxon>
        <taxon>Hypocreomycetidae</taxon>
        <taxon>Hypocreales</taxon>
        <taxon>Hypocreaceae</taxon>
        <taxon>Cladobotryum</taxon>
    </lineage>
</organism>
<sequence length="1200" mass="132006">MEDMSAIAFNGPIQGQNVVAGVNVSAGGIFNAIFNSPPLLSLAEECLKALRLTDPRDDKKRIQQAKGDLLRDSYHWIINHNDFKRLCDDSECRLLWIRGDPGKGKTMLLCGIIDEMEKPDEMKKLAVYRLAYFFCQATEPRLRSANAVVRGLIYSLVVQQPSLVSHVQEKYKQAGKSVFEDGNAWAALSEMLIAMLNDKSLGNVVLCIDALDECTEELPRLLDFITRASSSSPAKWIVSSRNLLNIEEMLGTTGLDSTRQKVSICLELNNDAISVAVRNYIRYKVQLLTERKNYDVETRSVVEQYLIANANDTFLWVALVYDELADPNVRRRHTRAKLESFAPGLDSIYGRMIKEIGKSADADVCKQILAIVSIVYRPITLMELRYLVGSLEMYDDEDVKELIALCGSFLALREGVIYLVHQSAKDFLFTKKPDAIFSSGVEDAHHIIFSRSLRGLSSTLRRDIYNLHDPGFSISNLRVPNPDPLAAVAYSCLYWAEHLHDANTSGSRALESVLPDIDAVYSFLEKNYLYWLEALGLLRDVSKGVIAIQKLRNLLTHIKSPQLGDLLRDAHRFILSHISMIEAAPLQVYVSALLFSPTGSLVRRLFKEEEAKWIVLRPGMEADWNACLQTLEGHSDMVRSIAFSVDNKLVSGSSDGTVRIWDATTGSCIRTINGHSNWVTSVAFSANGQRIASGSRDETIKIWDAAHGTCFQILQGHSGLITEVIFSPENKRLASASGDDTIRIWDIARGICLQTLHGHRSLVTSIDFSTDGQRLASGSYDNTVKIWDTAISACLKTLKGHESFVTTVAFSIDNQRVASGADDRAIKIWDLGLGVCLQTLKGHTAMISSLVFSVDGRQFASGSYDNTVKIWDTGGCVQTLEGHSNFVTSVAFSTDGQRIASGSRDKTIKIWDIGIGDSFQKTIESHKGSVTSTVFSDDGLRLGTGSWDNAVKIWDTATGLCLETLEGHDHLVTSIAFSADQRIASGSYDHKIKIWKAGVCLQTLEGHTSFVTSVAFSADTCGQRLASGSDDQTIKIWDTTTGACLQTLTGHGGPLSSVAFSADQGVQRIASGSDDRTVKIWDAVTGVCLQTINVNWRMTQLSFDPTTNSRLYTNIGLLDLNLVPLDTPSSAVVHLQPISGHDYSGYSSYSIGVNGRWIVKSGRPIVWLPSSYKASSSVARGSMIAVGCETGHVLTMQFSE</sequence>
<feature type="repeat" description="WD" evidence="3">
    <location>
        <begin position="923"/>
        <end position="964"/>
    </location>
</feature>
<dbReference type="CDD" id="cd00200">
    <property type="entry name" value="WD40"/>
    <property type="match status" value="2"/>
</dbReference>
<feature type="repeat" description="WD" evidence="3">
    <location>
        <begin position="1004"/>
        <end position="1047"/>
    </location>
</feature>
<feature type="repeat" description="WD" evidence="3">
    <location>
        <begin position="798"/>
        <end position="839"/>
    </location>
</feature>
<feature type="repeat" description="WD" evidence="3">
    <location>
        <begin position="965"/>
        <end position="996"/>
    </location>
</feature>
<comment type="caution">
    <text evidence="5">The sequence shown here is derived from an EMBL/GenBank/DDBJ whole genome shotgun (WGS) entry which is preliminary data.</text>
</comment>
<feature type="repeat" description="WD" evidence="3">
    <location>
        <begin position="714"/>
        <end position="755"/>
    </location>
</feature>
<dbReference type="SMART" id="SM00320">
    <property type="entry name" value="WD40"/>
    <property type="match status" value="11"/>
</dbReference>
<evidence type="ECO:0000313" key="5">
    <source>
        <dbReference type="EMBL" id="KAK5994621.1"/>
    </source>
</evidence>
<dbReference type="SUPFAM" id="SSF50978">
    <property type="entry name" value="WD40 repeat-like"/>
    <property type="match status" value="2"/>
</dbReference>
<dbReference type="PANTHER" id="PTHR44156">
    <property type="entry name" value="SUPERNUMERARY LIMBS, ISOFORM B-RELATED"/>
    <property type="match status" value="1"/>
</dbReference>
<dbReference type="Proteomes" id="UP001338125">
    <property type="component" value="Unassembled WGS sequence"/>
</dbReference>
<dbReference type="Gene3D" id="3.40.50.300">
    <property type="entry name" value="P-loop containing nucleotide triphosphate hydrolases"/>
    <property type="match status" value="1"/>
</dbReference>